<feature type="region of interest" description="Disordered" evidence="2">
    <location>
        <begin position="1358"/>
        <end position="1390"/>
    </location>
</feature>
<dbReference type="Gene3D" id="1.10.555.10">
    <property type="entry name" value="Rho GTPase activation protein"/>
    <property type="match status" value="1"/>
</dbReference>
<dbReference type="GO" id="GO:0005096">
    <property type="term" value="F:GTPase activator activity"/>
    <property type="evidence" value="ECO:0007669"/>
    <property type="project" value="UniProtKB-KW"/>
</dbReference>
<feature type="compositionally biased region" description="Basic residues" evidence="2">
    <location>
        <begin position="268"/>
        <end position="277"/>
    </location>
</feature>
<keyword evidence="5" id="KW-1185">Reference proteome</keyword>
<dbReference type="SUPFAM" id="SSF48350">
    <property type="entry name" value="GTPase activation domain, GAP"/>
    <property type="match status" value="1"/>
</dbReference>
<feature type="region of interest" description="Disordered" evidence="2">
    <location>
        <begin position="1152"/>
        <end position="1188"/>
    </location>
</feature>
<feature type="region of interest" description="Disordered" evidence="2">
    <location>
        <begin position="242"/>
        <end position="364"/>
    </location>
</feature>
<dbReference type="PROSITE" id="PS50238">
    <property type="entry name" value="RHOGAP"/>
    <property type="match status" value="1"/>
</dbReference>
<feature type="region of interest" description="Disordered" evidence="2">
    <location>
        <begin position="813"/>
        <end position="843"/>
    </location>
</feature>
<protein>
    <submittedName>
        <fullName evidence="4">GTPase activating protein (GAP) for Rho1p</fullName>
    </submittedName>
</protein>
<evidence type="ECO:0000313" key="5">
    <source>
        <dbReference type="Proteomes" id="UP001143981"/>
    </source>
</evidence>
<dbReference type="GO" id="GO:0060237">
    <property type="term" value="P:regulation of fungal-type cell wall organization"/>
    <property type="evidence" value="ECO:0007669"/>
    <property type="project" value="TreeGrafter"/>
</dbReference>
<proteinExistence type="predicted"/>
<feature type="compositionally biased region" description="Low complexity" evidence="2">
    <location>
        <begin position="945"/>
        <end position="966"/>
    </location>
</feature>
<feature type="domain" description="Rho-GAP" evidence="3">
    <location>
        <begin position="427"/>
        <end position="632"/>
    </location>
</feature>
<feature type="region of interest" description="Disordered" evidence="2">
    <location>
        <begin position="1"/>
        <end position="48"/>
    </location>
</feature>
<evidence type="ECO:0000256" key="1">
    <source>
        <dbReference type="ARBA" id="ARBA00022468"/>
    </source>
</evidence>
<dbReference type="OrthoDB" id="3196451at2759"/>
<evidence type="ECO:0000256" key="2">
    <source>
        <dbReference type="SAM" id="MobiDB-lite"/>
    </source>
</evidence>
<feature type="compositionally biased region" description="Polar residues" evidence="2">
    <location>
        <begin position="313"/>
        <end position="341"/>
    </location>
</feature>
<feature type="region of interest" description="Disordered" evidence="2">
    <location>
        <begin position="876"/>
        <end position="896"/>
    </location>
</feature>
<feature type="region of interest" description="Disordered" evidence="2">
    <location>
        <begin position="1549"/>
        <end position="1574"/>
    </location>
</feature>
<feature type="compositionally biased region" description="Low complexity" evidence="2">
    <location>
        <begin position="22"/>
        <end position="39"/>
    </location>
</feature>
<gene>
    <name evidence="4" type="primary">SAC7</name>
    <name evidence="4" type="ORF">LPJ61_002699</name>
</gene>
<dbReference type="InterPro" id="IPR008936">
    <property type="entry name" value="Rho_GTPase_activation_prot"/>
</dbReference>
<feature type="compositionally biased region" description="Low complexity" evidence="2">
    <location>
        <begin position="288"/>
        <end position="312"/>
    </location>
</feature>
<accession>A0A9W8CWZ1</accession>
<dbReference type="GO" id="GO:0005938">
    <property type="term" value="C:cell cortex"/>
    <property type="evidence" value="ECO:0007669"/>
    <property type="project" value="TreeGrafter"/>
</dbReference>
<feature type="region of interest" description="Disordered" evidence="2">
    <location>
        <begin position="702"/>
        <end position="766"/>
    </location>
</feature>
<feature type="region of interest" description="Disordered" evidence="2">
    <location>
        <begin position="1451"/>
        <end position="1527"/>
    </location>
</feature>
<feature type="compositionally biased region" description="Polar residues" evidence="2">
    <location>
        <begin position="1492"/>
        <end position="1501"/>
    </location>
</feature>
<sequence length="1722" mass="181559">MVDPSAHAPSDEFAAGSAQTISGASRSSVASASADYSPHPGHHHYGSGRFDSLAAGYSLYHHHHHHHGQQPQQQQQQQPTLAALALADSRGQLDSGLGYYYQQPHRMRADLRAGQGFYSEPVSSAGSPVVSASSPDSYILRTRTAGSVDNAVVGHSTMSPGASALGVTFPATASTAKTMVDAAGQRASARSSSRLNSRDSSLLPADFGASGGDVSAHDGPYAYAGGSGHGALAHCPLTALPENDAGDGDGSGGAKNNGSHHVNDSQHPRRRHHHYHQQRMAQSSVEFAPQPSHPSTPSASAASLTAASGSFSFQNGNQRAQSHHQGSFSISSQPTATQQQLPRPALSAGSNGSRHSTAASATRDSMFLRFKEKMRYFKPRSRPQSDNLTDRRGVPVAPPVYSSQQAMVGSPPHGIHGAGPEPQLFGVPLTSAVKMAGVCVGRVAASGEACIVPTVVAVCGRHLWDRGQQTQGIFRVNGSMKRVQRLQAEFNAGPAYGRRVEWSGYTLHDAATMLRRYLTSLPESVIGSEHYSAFMDQQAEPLPDDAKARAYGALIEQRLVPESRHTLLYMLELLSVFARPDNSARTLMNAANLAAVLQPCLLVHPGHIANPQEYTRAKDVVEFLIVHAGAIYSPPGGVLDVPENGFLSAGLIAMDIGDGPSIGGDRTRAMTCDGQSIGSDCARAVANDDGRTLDTYAEDARATHQTQPNPWQPMHVHDGGAAHAHSADFGSPVQHPQQPYHPQQLHQSHHPDSMHGGDDHDAAALESGTPTASYDLVLEDDPNGALRAPHIQQHEHQQHQQYQQHNQYNQYNQYQQHQQHQQHHQHHQHDMETDLPRGASPVSSDIVAPQAVDSADSVRVAAPQPLGSVTARLIDPETAQQPRSAEMPESPVVPMRPRMSTFDSWHAGQSSLAVNSIQYEHTSTSLARAQTRVPNRSSLAEQPDSPVNVRSPTRPRRSVSFVVSSPTDGQLPPADEGEHEQESESENENADENGDIDVCGPVGVDAFMQDFMSRSSDAARARRHAGERRAGHVDVHAITSASYSAVHKPLPPIPHLAGPGFAGPPVSAPPDGAARPMSATKLRRVGPFASASTEAMSAGFPLYPRAQTVASPGEPLGGAMGRAPPPVHATATLQGSYRSSGSFAACPLPQQDQELPSKYAGPGGHHMSATQAWSGTSEPSDSGGRALWLSEDAPEDDYEFVGGRQPPCSQSRHESDSELCQFSATASAVSATAIATATDSGGTPQGVSQAHPHRHAPAVYPEAAPAVHPEAVPAHQQGGAQMVATPGGLDAVAVAQNRPKAQRSAGMVAADSSKDKASITRLKSLFRMGAAAGAGGSKDGGKARVPVPGPLTVGNARGDAAGQLPKPISSPRFNQKGFQQPGALGGLPRDAATGSTFDMASRLQVAVPASHLSIVYPDSPMSKADTLRRSSGGSHARQMSVDVAADSGRAYLVNPDENDDDVNDDDDEDGAAGRHELEGGMSDFRDADLHQVPSNTTTLRLASQPRPMQQHPRLRDPRAGMQDSYATLGGSSVSASAAGAGYMSSTTTFLTSRGAPGRDSNVPGHEGGNGSSGKQRLYAMHRLADSDTQIVHRRYSRAGGLPGGEGNGANAFVLPSIGGGSPLLPSFGFESRDLGSPPQVRPPERSREHRLAQQHAAGWDGDDGDDAAGGSACASASNSPRRSRSLRNTITSLRRRLSRSSRNSADVTPASMDEHAPTASVH</sequence>
<feature type="compositionally biased region" description="Acidic residues" evidence="2">
    <location>
        <begin position="1456"/>
        <end position="1470"/>
    </location>
</feature>
<feature type="region of interest" description="Disordered" evidence="2">
    <location>
        <begin position="925"/>
        <end position="1001"/>
    </location>
</feature>
<dbReference type="PANTHER" id="PTHR15228:SF25">
    <property type="entry name" value="F-BAR DOMAIN-CONTAINING PROTEIN"/>
    <property type="match status" value="1"/>
</dbReference>
<dbReference type="Pfam" id="PF00620">
    <property type="entry name" value="RhoGAP"/>
    <property type="match status" value="1"/>
</dbReference>
<feature type="region of interest" description="Disordered" evidence="2">
    <location>
        <begin position="1416"/>
        <end position="1439"/>
    </location>
</feature>
<feature type="compositionally biased region" description="Acidic residues" evidence="2">
    <location>
        <begin position="975"/>
        <end position="995"/>
    </location>
</feature>
<feature type="compositionally biased region" description="Polar residues" evidence="2">
    <location>
        <begin position="348"/>
        <end position="363"/>
    </location>
</feature>
<organism evidence="4 5">
    <name type="scientific">Coemansia biformis</name>
    <dbReference type="NCBI Taxonomy" id="1286918"/>
    <lineage>
        <taxon>Eukaryota</taxon>
        <taxon>Fungi</taxon>
        <taxon>Fungi incertae sedis</taxon>
        <taxon>Zoopagomycota</taxon>
        <taxon>Kickxellomycotina</taxon>
        <taxon>Kickxellomycetes</taxon>
        <taxon>Kickxellales</taxon>
        <taxon>Kickxellaceae</taxon>
        <taxon>Coemansia</taxon>
    </lineage>
</organism>
<evidence type="ECO:0000313" key="4">
    <source>
        <dbReference type="EMBL" id="KAJ1731097.1"/>
    </source>
</evidence>
<dbReference type="InterPro" id="IPR000198">
    <property type="entry name" value="RhoGAP_dom"/>
</dbReference>
<dbReference type="InterPro" id="IPR051025">
    <property type="entry name" value="RhoGAP"/>
</dbReference>
<feature type="region of interest" description="Disordered" evidence="2">
    <location>
        <begin position="1624"/>
        <end position="1722"/>
    </location>
</feature>
<feature type="region of interest" description="Disordered" evidence="2">
    <location>
        <begin position="376"/>
        <end position="397"/>
    </location>
</feature>
<reference evidence="4" key="1">
    <citation type="submission" date="2022-07" db="EMBL/GenBank/DDBJ databases">
        <title>Phylogenomic reconstructions and comparative analyses of Kickxellomycotina fungi.</title>
        <authorList>
            <person name="Reynolds N.K."/>
            <person name="Stajich J.E."/>
            <person name="Barry K."/>
            <person name="Grigoriev I.V."/>
            <person name="Crous P."/>
            <person name="Smith M.E."/>
        </authorList>
    </citation>
    <scope>NUCLEOTIDE SEQUENCE</scope>
    <source>
        <strain evidence="4">BCRC 34381</strain>
    </source>
</reference>
<dbReference type="GO" id="GO:0007165">
    <property type="term" value="P:signal transduction"/>
    <property type="evidence" value="ECO:0007669"/>
    <property type="project" value="InterPro"/>
</dbReference>
<dbReference type="PANTHER" id="PTHR15228">
    <property type="entry name" value="SPERMATHECAL PHYSIOLOGY VARIANT"/>
    <property type="match status" value="1"/>
</dbReference>
<dbReference type="EMBL" id="JANBOI010000368">
    <property type="protein sequence ID" value="KAJ1731097.1"/>
    <property type="molecule type" value="Genomic_DNA"/>
</dbReference>
<evidence type="ECO:0000259" key="3">
    <source>
        <dbReference type="PROSITE" id="PS50238"/>
    </source>
</evidence>
<name>A0A9W8CWZ1_9FUNG</name>
<feature type="compositionally biased region" description="Low complexity" evidence="2">
    <location>
        <begin position="721"/>
        <end position="746"/>
    </location>
</feature>
<dbReference type="SMART" id="SM00324">
    <property type="entry name" value="RhoGAP"/>
    <property type="match status" value="1"/>
</dbReference>
<feature type="compositionally biased region" description="Polar residues" evidence="2">
    <location>
        <begin position="925"/>
        <end position="940"/>
    </location>
</feature>
<feature type="compositionally biased region" description="Low complexity" evidence="2">
    <location>
        <begin position="69"/>
        <end position="79"/>
    </location>
</feature>
<feature type="compositionally biased region" description="Basic and acidic residues" evidence="2">
    <location>
        <begin position="1642"/>
        <end position="1651"/>
    </location>
</feature>
<comment type="caution">
    <text evidence="4">The sequence shown here is derived from an EMBL/GenBank/DDBJ whole genome shotgun (WGS) entry which is preliminary data.</text>
</comment>
<feature type="compositionally biased region" description="Polar residues" evidence="2">
    <location>
        <begin position="1168"/>
        <end position="1180"/>
    </location>
</feature>
<feature type="compositionally biased region" description="Basic and acidic residues" evidence="2">
    <location>
        <begin position="749"/>
        <end position="763"/>
    </location>
</feature>
<feature type="region of interest" description="Disordered" evidence="2">
    <location>
        <begin position="61"/>
        <end position="80"/>
    </location>
</feature>
<keyword evidence="1" id="KW-0343">GTPase activation</keyword>
<feature type="compositionally biased region" description="Basic and acidic residues" evidence="2">
    <location>
        <begin position="1471"/>
        <end position="1489"/>
    </location>
</feature>
<feature type="region of interest" description="Disordered" evidence="2">
    <location>
        <begin position="1197"/>
        <end position="1216"/>
    </location>
</feature>
<feature type="compositionally biased region" description="Low complexity" evidence="2">
    <location>
        <begin position="1668"/>
        <end position="1692"/>
    </location>
</feature>
<dbReference type="Proteomes" id="UP001143981">
    <property type="component" value="Unassembled WGS sequence"/>
</dbReference>